<comment type="catalytic activity">
    <reaction evidence="1">
        <text>ATP + protein L-histidine = ADP + protein N-phospho-L-histidine.</text>
        <dbReference type="EC" id="2.7.13.3"/>
    </reaction>
</comment>
<organism evidence="11 12">
    <name type="scientific">Brucella endophytica</name>
    <dbReference type="NCBI Taxonomy" id="1963359"/>
    <lineage>
        <taxon>Bacteria</taxon>
        <taxon>Pseudomonadati</taxon>
        <taxon>Pseudomonadota</taxon>
        <taxon>Alphaproteobacteria</taxon>
        <taxon>Hyphomicrobiales</taxon>
        <taxon>Brucellaceae</taxon>
        <taxon>Brucella/Ochrobactrum group</taxon>
        <taxon>Brucella</taxon>
    </lineage>
</organism>
<dbReference type="InterPro" id="IPR003594">
    <property type="entry name" value="HATPase_dom"/>
</dbReference>
<dbReference type="Proteomes" id="UP000646478">
    <property type="component" value="Unassembled WGS sequence"/>
</dbReference>
<dbReference type="GO" id="GO:0005886">
    <property type="term" value="C:plasma membrane"/>
    <property type="evidence" value="ECO:0007669"/>
    <property type="project" value="TreeGrafter"/>
</dbReference>
<accession>A0A916SGK9</accession>
<evidence type="ECO:0000259" key="10">
    <source>
        <dbReference type="PROSITE" id="PS50110"/>
    </source>
</evidence>
<dbReference type="CDD" id="cd00082">
    <property type="entry name" value="HisKA"/>
    <property type="match status" value="1"/>
</dbReference>
<evidence type="ECO:0000256" key="6">
    <source>
        <dbReference type="ARBA" id="ARBA00023012"/>
    </source>
</evidence>
<keyword evidence="5" id="KW-0418">Kinase</keyword>
<comment type="caution">
    <text evidence="11">The sequence shown here is derived from an EMBL/GenBank/DDBJ whole genome shotgun (WGS) entry which is preliminary data.</text>
</comment>
<gene>
    <name evidence="11" type="ORF">GCM10011491_29190</name>
</gene>
<dbReference type="Pfam" id="PF00072">
    <property type="entry name" value="Response_reg"/>
    <property type="match status" value="1"/>
</dbReference>
<dbReference type="PANTHER" id="PTHR43047">
    <property type="entry name" value="TWO-COMPONENT HISTIDINE PROTEIN KINASE"/>
    <property type="match status" value="1"/>
</dbReference>
<keyword evidence="3 7" id="KW-0597">Phosphoprotein</keyword>
<keyword evidence="6" id="KW-0902">Two-component regulatory system</keyword>
<dbReference type="EMBL" id="BMHH01000012">
    <property type="protein sequence ID" value="GGA99088.1"/>
    <property type="molecule type" value="Genomic_DNA"/>
</dbReference>
<dbReference type="SMART" id="SM00387">
    <property type="entry name" value="HATPase_c"/>
    <property type="match status" value="1"/>
</dbReference>
<dbReference type="SMART" id="SM00388">
    <property type="entry name" value="HisKA"/>
    <property type="match status" value="1"/>
</dbReference>
<dbReference type="InterPro" id="IPR001789">
    <property type="entry name" value="Sig_transdc_resp-reg_receiver"/>
</dbReference>
<keyword evidence="4" id="KW-0808">Transferase</keyword>
<evidence type="ECO:0000256" key="2">
    <source>
        <dbReference type="ARBA" id="ARBA00012438"/>
    </source>
</evidence>
<evidence type="ECO:0000256" key="8">
    <source>
        <dbReference type="SAM" id="Phobius"/>
    </source>
</evidence>
<name>A0A916SGK9_9HYPH</name>
<evidence type="ECO:0000313" key="12">
    <source>
        <dbReference type="Proteomes" id="UP000646478"/>
    </source>
</evidence>
<dbReference type="PROSITE" id="PS50110">
    <property type="entry name" value="RESPONSE_REGULATORY"/>
    <property type="match status" value="1"/>
</dbReference>
<evidence type="ECO:0000256" key="4">
    <source>
        <dbReference type="ARBA" id="ARBA00022679"/>
    </source>
</evidence>
<evidence type="ECO:0000256" key="7">
    <source>
        <dbReference type="PROSITE-ProRule" id="PRU00169"/>
    </source>
</evidence>
<dbReference type="Gene3D" id="1.10.287.130">
    <property type="match status" value="1"/>
</dbReference>
<feature type="domain" description="Response regulatory" evidence="10">
    <location>
        <begin position="287"/>
        <end position="400"/>
    </location>
</feature>
<dbReference type="AlphaFoldDB" id="A0A916SGK9"/>
<dbReference type="InterPro" id="IPR011006">
    <property type="entry name" value="CheY-like_superfamily"/>
</dbReference>
<feature type="modified residue" description="4-aspartylphosphate" evidence="7">
    <location>
        <position position="336"/>
    </location>
</feature>
<dbReference type="InterPro" id="IPR036890">
    <property type="entry name" value="HATPase_C_sf"/>
</dbReference>
<dbReference type="Gene3D" id="3.40.50.2300">
    <property type="match status" value="1"/>
</dbReference>
<keyword evidence="12" id="KW-1185">Reference proteome</keyword>
<dbReference type="Gene3D" id="3.30.565.10">
    <property type="entry name" value="Histidine kinase-like ATPase, C-terminal domain"/>
    <property type="match status" value="1"/>
</dbReference>
<dbReference type="InterPro" id="IPR005467">
    <property type="entry name" value="His_kinase_dom"/>
</dbReference>
<dbReference type="SUPFAM" id="SSF52172">
    <property type="entry name" value="CheY-like"/>
    <property type="match status" value="1"/>
</dbReference>
<dbReference type="InterPro" id="IPR003661">
    <property type="entry name" value="HisK_dim/P_dom"/>
</dbReference>
<evidence type="ECO:0000256" key="5">
    <source>
        <dbReference type="ARBA" id="ARBA00022777"/>
    </source>
</evidence>
<dbReference type="EC" id="2.7.13.3" evidence="2"/>
<keyword evidence="8" id="KW-1133">Transmembrane helix</keyword>
<evidence type="ECO:0000256" key="1">
    <source>
        <dbReference type="ARBA" id="ARBA00000085"/>
    </source>
</evidence>
<protein>
    <recommendedName>
        <fullName evidence="2">histidine kinase</fullName>
        <ecNumber evidence="2">2.7.13.3</ecNumber>
    </recommendedName>
</protein>
<reference evidence="11" key="1">
    <citation type="journal article" date="2014" name="Int. J. Syst. Evol. Microbiol.">
        <title>Complete genome sequence of Corynebacterium casei LMG S-19264T (=DSM 44701T), isolated from a smear-ripened cheese.</title>
        <authorList>
            <consortium name="US DOE Joint Genome Institute (JGI-PGF)"/>
            <person name="Walter F."/>
            <person name="Albersmeier A."/>
            <person name="Kalinowski J."/>
            <person name="Ruckert C."/>
        </authorList>
    </citation>
    <scope>NUCLEOTIDE SEQUENCE</scope>
    <source>
        <strain evidence="11">CGMCC 1.15082</strain>
    </source>
</reference>
<dbReference type="InterPro" id="IPR004358">
    <property type="entry name" value="Sig_transdc_His_kin-like_C"/>
</dbReference>
<sequence length="467" mass="51799">MVERTVTIVFFVFAVMAGVVSWFYVLAHDSRVVAEAANRAKSRYVTGLSHELRTPLNAVLGYVQLLERDETIPAPRHQAIKAIRRSAEHLSGLIDGLLDISKIEAGKLQVYSNEINIHDFLDQIVDMFRPQALAKGLAFEHSRAPSLPRHVRTDEKRLRQILINLISNALKFTDSGRIRFDVAYRSQVATITIADTGRGISQKDLPRIFDPFQRGEAEHQGRMPGLGLGLTITRLLTQTLGGEIAVASTKGEGTIFTVRLMLSEVSRPQGPMEPSRRIRGYEGPRRRIMVVDDNEDHRKLMRETLAPLGFDVIAIERGGECLSQIETARPDLFLVDISMPGMSGWELVEQLRQARQTAPIVMLSANVGDGSRQHTESGHDDTLAKPFDLGQLYDKLAFHLGLQWRVAGDAGQAEKPEATHRIALPASAHVAELIRLGEIGYIRGIEAKLTEIDAASHPPRQCRDGNG</sequence>
<keyword evidence="8" id="KW-0472">Membrane</keyword>
<dbReference type="PROSITE" id="PS50109">
    <property type="entry name" value="HIS_KIN"/>
    <property type="match status" value="1"/>
</dbReference>
<dbReference type="CDD" id="cd17546">
    <property type="entry name" value="REC_hyHK_CKI1_RcsC-like"/>
    <property type="match status" value="1"/>
</dbReference>
<dbReference type="Pfam" id="PF02518">
    <property type="entry name" value="HATPase_c"/>
    <property type="match status" value="1"/>
</dbReference>
<dbReference type="SUPFAM" id="SSF47384">
    <property type="entry name" value="Homodimeric domain of signal transducing histidine kinase"/>
    <property type="match status" value="1"/>
</dbReference>
<proteinExistence type="predicted"/>
<feature type="domain" description="Histidine kinase" evidence="9">
    <location>
        <begin position="47"/>
        <end position="264"/>
    </location>
</feature>
<keyword evidence="8" id="KW-0812">Transmembrane</keyword>
<dbReference type="InterPro" id="IPR036097">
    <property type="entry name" value="HisK_dim/P_sf"/>
</dbReference>
<evidence type="ECO:0000313" key="11">
    <source>
        <dbReference type="EMBL" id="GGA99088.1"/>
    </source>
</evidence>
<reference evidence="11" key="2">
    <citation type="submission" date="2020-09" db="EMBL/GenBank/DDBJ databases">
        <authorList>
            <person name="Sun Q."/>
            <person name="Zhou Y."/>
        </authorList>
    </citation>
    <scope>NUCLEOTIDE SEQUENCE</scope>
    <source>
        <strain evidence="11">CGMCC 1.15082</strain>
    </source>
</reference>
<dbReference type="Pfam" id="PF00512">
    <property type="entry name" value="HisKA"/>
    <property type="match status" value="1"/>
</dbReference>
<dbReference type="SUPFAM" id="SSF55874">
    <property type="entry name" value="ATPase domain of HSP90 chaperone/DNA topoisomerase II/histidine kinase"/>
    <property type="match status" value="1"/>
</dbReference>
<dbReference type="PRINTS" id="PR00344">
    <property type="entry name" value="BCTRLSENSOR"/>
</dbReference>
<dbReference type="SMART" id="SM00448">
    <property type="entry name" value="REC"/>
    <property type="match status" value="1"/>
</dbReference>
<dbReference type="GO" id="GO:0009927">
    <property type="term" value="F:histidine phosphotransfer kinase activity"/>
    <property type="evidence" value="ECO:0007669"/>
    <property type="project" value="TreeGrafter"/>
</dbReference>
<evidence type="ECO:0000256" key="3">
    <source>
        <dbReference type="ARBA" id="ARBA00022553"/>
    </source>
</evidence>
<feature type="transmembrane region" description="Helical" evidence="8">
    <location>
        <begin position="6"/>
        <end position="27"/>
    </location>
</feature>
<dbReference type="PANTHER" id="PTHR43047:SF72">
    <property type="entry name" value="OSMOSENSING HISTIDINE PROTEIN KINASE SLN1"/>
    <property type="match status" value="1"/>
</dbReference>
<dbReference type="FunFam" id="3.30.565.10:FF:000010">
    <property type="entry name" value="Sensor histidine kinase RcsC"/>
    <property type="match status" value="1"/>
</dbReference>
<evidence type="ECO:0000259" key="9">
    <source>
        <dbReference type="PROSITE" id="PS50109"/>
    </source>
</evidence>
<dbReference type="GO" id="GO:0000155">
    <property type="term" value="F:phosphorelay sensor kinase activity"/>
    <property type="evidence" value="ECO:0007669"/>
    <property type="project" value="InterPro"/>
</dbReference>